<dbReference type="InterPro" id="IPR027417">
    <property type="entry name" value="P-loop_NTPase"/>
</dbReference>
<dbReference type="Gene3D" id="3.40.50.2300">
    <property type="match status" value="1"/>
</dbReference>
<dbReference type="PROSITE" id="PS50045">
    <property type="entry name" value="SIGMA54_INTERACT_4"/>
    <property type="match status" value="1"/>
</dbReference>
<dbReference type="Proteomes" id="UP000295611">
    <property type="component" value="Unassembled WGS sequence"/>
</dbReference>
<evidence type="ECO:0000259" key="9">
    <source>
        <dbReference type="PROSITE" id="PS50110"/>
    </source>
</evidence>
<evidence type="ECO:0000256" key="3">
    <source>
        <dbReference type="ARBA" id="ARBA00022840"/>
    </source>
</evidence>
<evidence type="ECO:0000259" key="8">
    <source>
        <dbReference type="PROSITE" id="PS50045"/>
    </source>
</evidence>
<proteinExistence type="predicted"/>
<dbReference type="InterPro" id="IPR001789">
    <property type="entry name" value="Sig_transdc_resp-reg_receiver"/>
</dbReference>
<dbReference type="SMART" id="SM00382">
    <property type="entry name" value="AAA"/>
    <property type="match status" value="1"/>
</dbReference>
<evidence type="ECO:0000313" key="10">
    <source>
        <dbReference type="EMBL" id="TDR80218.1"/>
    </source>
</evidence>
<dbReference type="Gene3D" id="3.40.50.300">
    <property type="entry name" value="P-loop containing nucleotide triphosphate hydrolases"/>
    <property type="match status" value="1"/>
</dbReference>
<reference evidence="10 11" key="1">
    <citation type="submission" date="2019-03" db="EMBL/GenBank/DDBJ databases">
        <title>Genomic Encyclopedia of Type Strains, Phase III (KMG-III): the genomes of soil and plant-associated and newly described type strains.</title>
        <authorList>
            <person name="Whitman W."/>
        </authorList>
    </citation>
    <scope>NUCLEOTIDE SEQUENCE [LARGE SCALE GENOMIC DNA]</scope>
    <source>
        <strain evidence="10 11">CECT 8976</strain>
    </source>
</reference>
<dbReference type="Pfam" id="PF00158">
    <property type="entry name" value="Sigma54_activat"/>
    <property type="match status" value="1"/>
</dbReference>
<keyword evidence="2" id="KW-0547">Nucleotide-binding</keyword>
<dbReference type="SUPFAM" id="SSF46689">
    <property type="entry name" value="Homeodomain-like"/>
    <property type="match status" value="1"/>
</dbReference>
<dbReference type="FunFam" id="3.40.50.300:FF:000006">
    <property type="entry name" value="DNA-binding transcriptional regulator NtrC"/>
    <property type="match status" value="1"/>
</dbReference>
<dbReference type="InterPro" id="IPR003593">
    <property type="entry name" value="AAA+_ATPase"/>
</dbReference>
<evidence type="ECO:0000256" key="7">
    <source>
        <dbReference type="PROSITE-ProRule" id="PRU00169"/>
    </source>
</evidence>
<dbReference type="PROSITE" id="PS50110">
    <property type="entry name" value="RESPONSE_REGULATORY"/>
    <property type="match status" value="1"/>
</dbReference>
<feature type="domain" description="Sigma-54 factor interaction" evidence="8">
    <location>
        <begin position="145"/>
        <end position="373"/>
    </location>
</feature>
<dbReference type="PANTHER" id="PTHR32071:SF57">
    <property type="entry name" value="C4-DICARBOXYLATE TRANSPORT TRANSCRIPTIONAL REGULATORY PROTEIN DCTD"/>
    <property type="match status" value="1"/>
</dbReference>
<dbReference type="SMART" id="SM00448">
    <property type="entry name" value="REC"/>
    <property type="match status" value="1"/>
</dbReference>
<dbReference type="Pfam" id="PF25601">
    <property type="entry name" value="AAA_lid_14"/>
    <property type="match status" value="1"/>
</dbReference>
<feature type="modified residue" description="4-aspartylphosphate" evidence="7">
    <location>
        <position position="54"/>
    </location>
</feature>
<dbReference type="InterPro" id="IPR002078">
    <property type="entry name" value="Sigma_54_int"/>
</dbReference>
<dbReference type="GO" id="GO:0006355">
    <property type="term" value="P:regulation of DNA-templated transcription"/>
    <property type="evidence" value="ECO:0007669"/>
    <property type="project" value="InterPro"/>
</dbReference>
<dbReference type="EMBL" id="SNZP01000005">
    <property type="protein sequence ID" value="TDR80218.1"/>
    <property type="molecule type" value="Genomic_DNA"/>
</dbReference>
<gene>
    <name evidence="10" type="ORF">DFP86_10573</name>
</gene>
<evidence type="ECO:0000256" key="5">
    <source>
        <dbReference type="ARBA" id="ARBA00023015"/>
    </source>
</evidence>
<evidence type="ECO:0000256" key="6">
    <source>
        <dbReference type="ARBA" id="ARBA00023163"/>
    </source>
</evidence>
<evidence type="ECO:0000256" key="4">
    <source>
        <dbReference type="ARBA" id="ARBA00023012"/>
    </source>
</evidence>
<dbReference type="SUPFAM" id="SSF52172">
    <property type="entry name" value="CheY-like"/>
    <property type="match status" value="1"/>
</dbReference>
<keyword evidence="4" id="KW-0902">Two-component regulatory system</keyword>
<accession>A0A4R7B6F0</accession>
<evidence type="ECO:0000256" key="2">
    <source>
        <dbReference type="ARBA" id="ARBA00022741"/>
    </source>
</evidence>
<dbReference type="InterPro" id="IPR009057">
    <property type="entry name" value="Homeodomain-like_sf"/>
</dbReference>
<dbReference type="InterPro" id="IPR025944">
    <property type="entry name" value="Sigma_54_int_dom_CS"/>
</dbReference>
<dbReference type="GO" id="GO:0005524">
    <property type="term" value="F:ATP binding"/>
    <property type="evidence" value="ECO:0007669"/>
    <property type="project" value="UniProtKB-KW"/>
</dbReference>
<keyword evidence="11" id="KW-1185">Reference proteome</keyword>
<dbReference type="SUPFAM" id="SSF52540">
    <property type="entry name" value="P-loop containing nucleoside triphosphate hydrolases"/>
    <property type="match status" value="1"/>
</dbReference>
<dbReference type="PROSITE" id="PS00675">
    <property type="entry name" value="SIGMA54_INTERACT_1"/>
    <property type="match status" value="1"/>
</dbReference>
<dbReference type="AlphaFoldDB" id="A0A4R7B6F0"/>
<dbReference type="FunFam" id="3.40.50.2300:FF:000018">
    <property type="entry name" value="DNA-binding transcriptional regulator NtrC"/>
    <property type="match status" value="1"/>
</dbReference>
<name>A0A4R7B6F0_9NEIS</name>
<feature type="domain" description="Response regulatory" evidence="9">
    <location>
        <begin position="5"/>
        <end position="119"/>
    </location>
</feature>
<dbReference type="PRINTS" id="PR01590">
    <property type="entry name" value="HTHFIS"/>
</dbReference>
<organism evidence="10 11">
    <name type="scientific">Paludibacterium purpuratum</name>
    <dbReference type="NCBI Taxonomy" id="1144873"/>
    <lineage>
        <taxon>Bacteria</taxon>
        <taxon>Pseudomonadati</taxon>
        <taxon>Pseudomonadota</taxon>
        <taxon>Betaproteobacteria</taxon>
        <taxon>Neisseriales</taxon>
        <taxon>Chromobacteriaceae</taxon>
        <taxon>Paludibacterium</taxon>
    </lineage>
</organism>
<dbReference type="Pfam" id="PF00072">
    <property type="entry name" value="Response_reg"/>
    <property type="match status" value="1"/>
</dbReference>
<dbReference type="GO" id="GO:0043565">
    <property type="term" value="F:sequence-specific DNA binding"/>
    <property type="evidence" value="ECO:0007669"/>
    <property type="project" value="InterPro"/>
</dbReference>
<dbReference type="Gene3D" id="1.10.10.60">
    <property type="entry name" value="Homeodomain-like"/>
    <property type="match status" value="1"/>
</dbReference>
<sequence>MKPIDVLVIEDDPDVMLGCLQALALAGIGAHGVDSVEAARQWLTDDFDGVLVSDIRLPGMDGLTFLREQTAVAPQRAVILITGHGDIAMAVQAMRDGAWDFIEKPFLSPHLVEVVKRALEKCQLSREVRNLRRQVAAQGGLAARLIGNTEPMTRLRKQIEHISKTSADVLIQGETGTGKELVARCLHDLSGRSGPFVALNCAGLPETLFDSEMFGHEAGAFSGASKRRIGKIEFADHGTLFLDEIESMPLSFQVKLLRVLQERTLERLGGNQSIAVDFRVIAASKEDLLAASDAGRFRRDLYYRLNVVTLRLPTLRSRREDIALLFDHFTRQFALRHDCPPPTPNATVIADLMLHDWPGNVRELRNMAERYLLGLDLQLDDETPVKRAPLAEAVDAFERMLIEQALRQHNGNLSRAAEALAVARTTLHDKIRKHGLDGKDG</sequence>
<dbReference type="InterPro" id="IPR025662">
    <property type="entry name" value="Sigma_54_int_dom_ATP-bd_1"/>
</dbReference>
<dbReference type="Pfam" id="PF02954">
    <property type="entry name" value="HTH_8"/>
    <property type="match status" value="1"/>
</dbReference>
<dbReference type="InterPro" id="IPR058031">
    <property type="entry name" value="AAA_lid_NorR"/>
</dbReference>
<keyword evidence="3" id="KW-0067">ATP-binding</keyword>
<evidence type="ECO:0000313" key="11">
    <source>
        <dbReference type="Proteomes" id="UP000295611"/>
    </source>
</evidence>
<keyword evidence="6" id="KW-0804">Transcription</keyword>
<dbReference type="GO" id="GO:0000160">
    <property type="term" value="P:phosphorelay signal transduction system"/>
    <property type="evidence" value="ECO:0007669"/>
    <property type="project" value="UniProtKB-KW"/>
</dbReference>
<dbReference type="RefSeq" id="WP_133679628.1">
    <property type="nucleotide sequence ID" value="NZ_SNZP01000005.1"/>
</dbReference>
<dbReference type="InterPro" id="IPR011006">
    <property type="entry name" value="CheY-like_superfamily"/>
</dbReference>
<comment type="caution">
    <text evidence="10">The sequence shown here is derived from an EMBL/GenBank/DDBJ whole genome shotgun (WGS) entry which is preliminary data.</text>
</comment>
<evidence type="ECO:0000256" key="1">
    <source>
        <dbReference type="ARBA" id="ARBA00022553"/>
    </source>
</evidence>
<dbReference type="Gene3D" id="1.10.8.60">
    <property type="match status" value="1"/>
</dbReference>
<dbReference type="PANTHER" id="PTHR32071">
    <property type="entry name" value="TRANSCRIPTIONAL REGULATORY PROTEIN"/>
    <property type="match status" value="1"/>
</dbReference>
<keyword evidence="5" id="KW-0805">Transcription regulation</keyword>
<dbReference type="CDD" id="cd00009">
    <property type="entry name" value="AAA"/>
    <property type="match status" value="1"/>
</dbReference>
<dbReference type="PROSITE" id="PS00688">
    <property type="entry name" value="SIGMA54_INTERACT_3"/>
    <property type="match status" value="1"/>
</dbReference>
<dbReference type="OrthoDB" id="3516932at2"/>
<protein>
    <submittedName>
        <fullName evidence="10">Two-component system C4-dicarboxylate transport response regulator DctD/two-component system response regulator AauR</fullName>
    </submittedName>
</protein>
<dbReference type="InterPro" id="IPR002197">
    <property type="entry name" value="HTH_Fis"/>
</dbReference>
<keyword evidence="1 7" id="KW-0597">Phosphoprotein</keyword>